<evidence type="ECO:0008006" key="3">
    <source>
        <dbReference type="Google" id="ProtNLM"/>
    </source>
</evidence>
<accession>A0AAX2QPQ4</accession>
<dbReference type="InterPro" id="IPR027417">
    <property type="entry name" value="P-loop_NTPase"/>
</dbReference>
<dbReference type="Gene3D" id="3.40.50.300">
    <property type="entry name" value="P-loop containing nucleotide triphosphate hydrolases"/>
    <property type="match status" value="1"/>
</dbReference>
<proteinExistence type="predicted"/>
<organism evidence="1 2">
    <name type="scientific">Rhizobium laguerreae</name>
    <dbReference type="NCBI Taxonomy" id="1076926"/>
    <lineage>
        <taxon>Bacteria</taxon>
        <taxon>Pseudomonadati</taxon>
        <taxon>Pseudomonadota</taxon>
        <taxon>Alphaproteobacteria</taxon>
        <taxon>Hyphomicrobiales</taxon>
        <taxon>Rhizobiaceae</taxon>
        <taxon>Rhizobium/Agrobacterium group</taxon>
        <taxon>Rhizobium</taxon>
    </lineage>
</organism>
<evidence type="ECO:0000313" key="2">
    <source>
        <dbReference type="Proteomes" id="UP000295021"/>
    </source>
</evidence>
<comment type="caution">
    <text evidence="1">The sequence shown here is derived from an EMBL/GenBank/DDBJ whole genome shotgun (WGS) entry which is preliminary data.</text>
</comment>
<evidence type="ECO:0000313" key="1">
    <source>
        <dbReference type="EMBL" id="TCU27057.1"/>
    </source>
</evidence>
<sequence>MARRADFQTAVDQFSDWRWRLNNLYWITDKSGRRVRFEMNWTQMTFFEEMHYLNVLLKARQLGLTTFIQIFMLDACVFNRDIRAGTIAHTLGDVQTIFRDKIKYPYDNLPDGIRNAVPVVRANQTELLLGNNSSIRVGTSLRSGTLQYLHISEYGKLCAKYPQKAREVRTGALNTVQAGQLVFVESTREGQEGHFYTLCEDGQVKQRQAAKLTELDFKFHFFPWWKEPQYAIAPEGVIVTDAFAKYFRNLADQGIALTDRQKAWYVKKAEYPSTPAEAFEASVEGAYYADQMAVADAEERIGVFPHVEGYPVDTISDIGMDDTNSVWLFQVLPGRVRMIGYFEHTGTGMDGMLDELERRGAEHGYVYGVHNMPHDIKVREWTRGGMTRIEVMLREVKARGLGTVRKIERAYVHDRINGTRRILAKIEFDQAGCIQGIKCLRNYRKDWDEDLSVFRDAPLHNWASHGADAFGGLAIIFTGLAPEPLKPHPVLRIMFLIEKIPRLAAPLGMDTLGEHFDVDVIGAGEATWALVLGRPSFGVEEITTLMEEHIDHGPAILKQWIELRARLTPFNRGTTDLTRFLDE</sequence>
<gene>
    <name evidence="1" type="ORF">EV131_10387</name>
</gene>
<dbReference type="Proteomes" id="UP000295021">
    <property type="component" value="Unassembled WGS sequence"/>
</dbReference>
<dbReference type="AlphaFoldDB" id="A0AAX2QPQ4"/>
<protein>
    <recommendedName>
        <fullName evidence="3">Terminase</fullName>
    </recommendedName>
</protein>
<name>A0AAX2QPQ4_9HYPH</name>
<reference evidence="1 2" key="1">
    <citation type="submission" date="2019-03" db="EMBL/GenBank/DDBJ databases">
        <title>Genomic Encyclopedia of Type Strains, Phase IV (KMG-V): Genome sequencing to study the core and pangenomes of soil and plant-associated prokaryotes.</title>
        <authorList>
            <person name="Whitman W."/>
        </authorList>
    </citation>
    <scope>NUCLEOTIDE SEQUENCE [LARGE SCALE GENOMIC DNA]</scope>
    <source>
        <strain evidence="1 2">FB403</strain>
    </source>
</reference>
<dbReference type="EMBL" id="SMBI01000003">
    <property type="protein sequence ID" value="TCU27057.1"/>
    <property type="molecule type" value="Genomic_DNA"/>
</dbReference>